<reference evidence="2" key="1">
    <citation type="submission" date="2023-03" db="EMBL/GenBank/DDBJ databases">
        <title>Massive genome expansion in bonnet fungi (Mycena s.s.) driven by repeated elements and novel gene families across ecological guilds.</title>
        <authorList>
            <consortium name="Lawrence Berkeley National Laboratory"/>
            <person name="Harder C.B."/>
            <person name="Miyauchi S."/>
            <person name="Viragh M."/>
            <person name="Kuo A."/>
            <person name="Thoen E."/>
            <person name="Andreopoulos B."/>
            <person name="Lu D."/>
            <person name="Skrede I."/>
            <person name="Drula E."/>
            <person name="Henrissat B."/>
            <person name="Morin E."/>
            <person name="Kohler A."/>
            <person name="Barry K."/>
            <person name="LaButti K."/>
            <person name="Morin E."/>
            <person name="Salamov A."/>
            <person name="Lipzen A."/>
            <person name="Mereny Z."/>
            <person name="Hegedus B."/>
            <person name="Baldrian P."/>
            <person name="Stursova M."/>
            <person name="Weitz H."/>
            <person name="Taylor A."/>
            <person name="Grigoriev I.V."/>
            <person name="Nagy L.G."/>
            <person name="Martin F."/>
            <person name="Kauserud H."/>
        </authorList>
    </citation>
    <scope>NUCLEOTIDE SEQUENCE</scope>
    <source>
        <strain evidence="2">CBHHK173m</strain>
    </source>
</reference>
<sequence>MHWSGRGRCDGAYSGEGLASPGLAGRQPKSVTRTAMAVGRAAGTCCAGPRTWERELGDVGQRGQRGRGQGEQHRSDGLAHGSDRAHTAAVDFQRASGRNARNANGHAAAAPCAVSRVIRAMGYSADCARAGGTDRCARLELRRTCASPTLGRMRFGGAEAPGARRQALGARCTYIMRREAQVVRPACGGRLPAQARRARSRAGKAGTCAQRWGRDCAPGPCAGRRKCVRRETNAAPRLRRVVRHALDFVKLLPFDPRSHIEPWTRTRTRAGGCDAGILGASVDLRVGGGRPEHSVAGQDRGGGRVSALVACNGRGRRGW</sequence>
<evidence type="ECO:0000313" key="2">
    <source>
        <dbReference type="EMBL" id="KAJ7077524.1"/>
    </source>
</evidence>
<dbReference type="AlphaFoldDB" id="A0AAD6TS09"/>
<proteinExistence type="predicted"/>
<gene>
    <name evidence="2" type="ORF">B0H15DRAFT_861558</name>
</gene>
<accession>A0AAD6TS09</accession>
<comment type="caution">
    <text evidence="2">The sequence shown here is derived from an EMBL/GenBank/DDBJ whole genome shotgun (WGS) entry which is preliminary data.</text>
</comment>
<keyword evidence="3" id="KW-1185">Reference proteome</keyword>
<organism evidence="2 3">
    <name type="scientific">Mycena belliarum</name>
    <dbReference type="NCBI Taxonomy" id="1033014"/>
    <lineage>
        <taxon>Eukaryota</taxon>
        <taxon>Fungi</taxon>
        <taxon>Dikarya</taxon>
        <taxon>Basidiomycota</taxon>
        <taxon>Agaricomycotina</taxon>
        <taxon>Agaricomycetes</taxon>
        <taxon>Agaricomycetidae</taxon>
        <taxon>Agaricales</taxon>
        <taxon>Marasmiineae</taxon>
        <taxon>Mycenaceae</taxon>
        <taxon>Mycena</taxon>
    </lineage>
</organism>
<feature type="region of interest" description="Disordered" evidence="1">
    <location>
        <begin position="56"/>
        <end position="87"/>
    </location>
</feature>
<evidence type="ECO:0000313" key="3">
    <source>
        <dbReference type="Proteomes" id="UP001222325"/>
    </source>
</evidence>
<protein>
    <submittedName>
        <fullName evidence="2">Uncharacterized protein</fullName>
    </submittedName>
</protein>
<dbReference type="Proteomes" id="UP001222325">
    <property type="component" value="Unassembled WGS sequence"/>
</dbReference>
<name>A0AAD6TS09_9AGAR</name>
<feature type="compositionally biased region" description="Basic and acidic residues" evidence="1">
    <location>
        <begin position="68"/>
        <end position="86"/>
    </location>
</feature>
<feature type="region of interest" description="Disordered" evidence="1">
    <location>
        <begin position="1"/>
        <end position="29"/>
    </location>
</feature>
<evidence type="ECO:0000256" key="1">
    <source>
        <dbReference type="SAM" id="MobiDB-lite"/>
    </source>
</evidence>
<dbReference type="EMBL" id="JARJCN010000072">
    <property type="protein sequence ID" value="KAJ7077524.1"/>
    <property type="molecule type" value="Genomic_DNA"/>
</dbReference>